<dbReference type="OrthoDB" id="9800350at2"/>
<organism evidence="5 6">
    <name type="scientific">Rhizobium altiplani</name>
    <dbReference type="NCBI Taxonomy" id="1864509"/>
    <lineage>
        <taxon>Bacteria</taxon>
        <taxon>Pseudomonadati</taxon>
        <taxon>Pseudomonadota</taxon>
        <taxon>Alphaproteobacteria</taxon>
        <taxon>Hyphomicrobiales</taxon>
        <taxon>Rhizobiaceae</taxon>
        <taxon>Rhizobium/Agrobacterium group</taxon>
        <taxon>Rhizobium</taxon>
    </lineage>
</organism>
<dbReference type="Pfam" id="PF01638">
    <property type="entry name" value="HxlR"/>
    <property type="match status" value="1"/>
</dbReference>
<evidence type="ECO:0000313" key="5">
    <source>
        <dbReference type="EMBL" id="KWV41458.1"/>
    </source>
</evidence>
<dbReference type="GO" id="GO:0003677">
    <property type="term" value="F:DNA binding"/>
    <property type="evidence" value="ECO:0007669"/>
    <property type="project" value="UniProtKB-KW"/>
</dbReference>
<dbReference type="SUPFAM" id="SSF46785">
    <property type="entry name" value="Winged helix' DNA-binding domain"/>
    <property type="match status" value="1"/>
</dbReference>
<name>A0A109J345_9HYPH</name>
<keyword evidence="2" id="KW-0238">DNA-binding</keyword>
<comment type="caution">
    <text evidence="5">The sequence shown here is derived from an EMBL/GenBank/DDBJ whole genome shotgun (WGS) entry which is preliminary data.</text>
</comment>
<gene>
    <name evidence="5" type="ORF">AS026_24030</name>
</gene>
<dbReference type="RefSeq" id="WP_018116721.1">
    <property type="nucleotide sequence ID" value="NZ_LNCD01000140.1"/>
</dbReference>
<reference evidence="5 6" key="1">
    <citation type="submission" date="2015-11" db="EMBL/GenBank/DDBJ databases">
        <title>Draft Genome Sequence of the Strain BR 10423 (Rhizobium sp.) isolated from nodules of Mimosa pudica.</title>
        <authorList>
            <person name="Barauna A.C."/>
            <person name="Zilli J.E."/>
            <person name="Simoes-Araujo J.L."/>
            <person name="Reis V.M."/>
            <person name="James E.K."/>
            <person name="Reis F.B.Jr."/>
            <person name="Rouws L.F."/>
            <person name="Passos S.R."/>
            <person name="Gois S.R."/>
        </authorList>
    </citation>
    <scope>NUCLEOTIDE SEQUENCE [LARGE SCALE GENOMIC DNA]</scope>
    <source>
        <strain evidence="5 6">BR10423</strain>
    </source>
</reference>
<evidence type="ECO:0000313" key="6">
    <source>
        <dbReference type="Proteomes" id="UP000068164"/>
    </source>
</evidence>
<dbReference type="Proteomes" id="UP000068164">
    <property type="component" value="Unassembled WGS sequence"/>
</dbReference>
<accession>A0A109J345</accession>
<keyword evidence="6" id="KW-1185">Reference proteome</keyword>
<dbReference type="PANTHER" id="PTHR33204">
    <property type="entry name" value="TRANSCRIPTIONAL REGULATOR, MARR FAMILY"/>
    <property type="match status" value="1"/>
</dbReference>
<dbReference type="PROSITE" id="PS51118">
    <property type="entry name" value="HTH_HXLR"/>
    <property type="match status" value="1"/>
</dbReference>
<protein>
    <submittedName>
        <fullName evidence="5">Transcriptional regulator</fullName>
    </submittedName>
</protein>
<dbReference type="InterPro" id="IPR002577">
    <property type="entry name" value="HTH_HxlR"/>
</dbReference>
<dbReference type="AlphaFoldDB" id="A0A109J345"/>
<feature type="domain" description="HTH hxlR-type" evidence="4">
    <location>
        <begin position="13"/>
        <end position="122"/>
    </location>
</feature>
<proteinExistence type="predicted"/>
<evidence type="ECO:0000259" key="4">
    <source>
        <dbReference type="PROSITE" id="PS51118"/>
    </source>
</evidence>
<dbReference type="Gene3D" id="1.10.10.10">
    <property type="entry name" value="Winged helix-like DNA-binding domain superfamily/Winged helix DNA-binding domain"/>
    <property type="match status" value="1"/>
</dbReference>
<dbReference type="InterPro" id="IPR036390">
    <property type="entry name" value="WH_DNA-bd_sf"/>
</dbReference>
<keyword evidence="1" id="KW-0805">Transcription regulation</keyword>
<keyword evidence="3" id="KW-0804">Transcription</keyword>
<dbReference type="EMBL" id="LNCD01000140">
    <property type="protein sequence ID" value="KWV41458.1"/>
    <property type="molecule type" value="Genomic_DNA"/>
</dbReference>
<dbReference type="InterPro" id="IPR036388">
    <property type="entry name" value="WH-like_DNA-bd_sf"/>
</dbReference>
<sequence length="137" mass="15505">MVTVLNDHTFDFCETLTDEEDALARAMLERASAKWPLRVMHILAEAKGPLRFSRVLERVEGISQKVLTQTLRTLESDGLVTRTLYPQVPPRVEYELTPLGGELLVEVVTLWQWIANRLPDFEAARKKAPQAESTSEG</sequence>
<evidence type="ECO:0000256" key="1">
    <source>
        <dbReference type="ARBA" id="ARBA00023015"/>
    </source>
</evidence>
<dbReference type="PANTHER" id="PTHR33204:SF39">
    <property type="entry name" value="TRANSCRIPTIONAL REGULATORY PROTEIN"/>
    <property type="match status" value="1"/>
</dbReference>
<evidence type="ECO:0000256" key="3">
    <source>
        <dbReference type="ARBA" id="ARBA00023163"/>
    </source>
</evidence>
<evidence type="ECO:0000256" key="2">
    <source>
        <dbReference type="ARBA" id="ARBA00023125"/>
    </source>
</evidence>